<proteinExistence type="predicted"/>
<dbReference type="Proteomes" id="UP000256561">
    <property type="component" value="Unassembled WGS sequence"/>
</dbReference>
<keyword evidence="3" id="KW-1185">Reference proteome</keyword>
<feature type="domain" description="DUF2241" evidence="1">
    <location>
        <begin position="2"/>
        <end position="72"/>
    </location>
</feature>
<dbReference type="InterPro" id="IPR018717">
    <property type="entry name" value="DUF2241"/>
</dbReference>
<dbReference type="PANTHER" id="PTHR39199">
    <property type="entry name" value="BLR5128 PROTEIN"/>
    <property type="match status" value="1"/>
</dbReference>
<dbReference type="EMBL" id="QRHA01000006">
    <property type="protein sequence ID" value="RDV25646.1"/>
    <property type="molecule type" value="Genomic_DNA"/>
</dbReference>
<organism evidence="2 3">
    <name type="scientific">Alteromonas aestuariivivens</name>
    <dbReference type="NCBI Taxonomy" id="1938339"/>
    <lineage>
        <taxon>Bacteria</taxon>
        <taxon>Pseudomonadati</taxon>
        <taxon>Pseudomonadota</taxon>
        <taxon>Gammaproteobacteria</taxon>
        <taxon>Alteromonadales</taxon>
        <taxon>Alteromonadaceae</taxon>
        <taxon>Alteromonas/Salinimonas group</taxon>
        <taxon>Alteromonas</taxon>
    </lineage>
</organism>
<dbReference type="AlphaFoldDB" id="A0A3D8M792"/>
<accession>A0A3D8M792</accession>
<comment type="caution">
    <text evidence="2">The sequence shown here is derived from an EMBL/GenBank/DDBJ whole genome shotgun (WGS) entry which is preliminary data.</text>
</comment>
<gene>
    <name evidence="2" type="ORF">DXV75_10200</name>
</gene>
<protein>
    <submittedName>
        <fullName evidence="2">ACT domain-containing protein</fullName>
    </submittedName>
</protein>
<name>A0A3D8M792_9ALTE</name>
<dbReference type="Gene3D" id="3.30.2130.10">
    <property type="entry name" value="VC0802-like"/>
    <property type="match status" value="1"/>
</dbReference>
<dbReference type="RefSeq" id="WP_115593302.1">
    <property type="nucleotide sequence ID" value="NZ_QRHA01000006.1"/>
</dbReference>
<evidence type="ECO:0000313" key="2">
    <source>
        <dbReference type="EMBL" id="RDV25646.1"/>
    </source>
</evidence>
<evidence type="ECO:0000313" key="3">
    <source>
        <dbReference type="Proteomes" id="UP000256561"/>
    </source>
</evidence>
<dbReference type="Pfam" id="PF10000">
    <property type="entry name" value="ACT_3"/>
    <property type="match status" value="1"/>
</dbReference>
<dbReference type="SUPFAM" id="SSF55021">
    <property type="entry name" value="ACT-like"/>
    <property type="match status" value="2"/>
</dbReference>
<dbReference type="PANTHER" id="PTHR39199:SF1">
    <property type="entry name" value="BLR5128 PROTEIN"/>
    <property type="match status" value="1"/>
</dbReference>
<sequence>MSGERDTDSLIKNLSPELDDASYVFVCVPERDVAKLAHIPLKGLFYEKEATTLICQRNAAESLKLVYNGVFRCITCQVHSSLEAVGLTARLSSALAQAGISANVVAAFYHDHIFVPESRAQEALKILQRLAC</sequence>
<dbReference type="OrthoDB" id="517867at2"/>
<reference evidence="3" key="1">
    <citation type="submission" date="2018-08" db="EMBL/GenBank/DDBJ databases">
        <authorList>
            <person name="Zhang J."/>
            <person name="Du Z.-J."/>
        </authorList>
    </citation>
    <scope>NUCLEOTIDE SEQUENCE [LARGE SCALE GENOMIC DNA]</scope>
    <source>
        <strain evidence="3">KCTC 52655</strain>
    </source>
</reference>
<dbReference type="InterPro" id="IPR045865">
    <property type="entry name" value="ACT-like_dom_sf"/>
</dbReference>
<evidence type="ECO:0000259" key="1">
    <source>
        <dbReference type="Pfam" id="PF10000"/>
    </source>
</evidence>